<dbReference type="InterPro" id="IPR002201">
    <property type="entry name" value="Glyco_trans_9"/>
</dbReference>
<sequence>MTLFSSAPKSICVLRLSAIGDVCNTVAAVQAIQRAWPTTAIIWITGKLEAQLIDDLPGIDVVVFDKNRGWRAYRDLWNQLKGQQFDALLHMQYALRASVATLGIKARYKLGFDANRAQDFQMLFTNVKVPSPQAPHVLDGLRAFGTHLGVTDMTPRWHIPYSGSDRQWAQQALSPDQKNLVIVPAASKAYKNWTAEGYADVIHHAQTLGFHITLAGSPAKVEVDLATAVERRLSQPVTNLVGQSSIKQMLALLDRADLVIAPDTGPAHMANAMNTPVIGLYAHHNPDRTCPYQYREYVVSAYDEAIQAEHHKPISELDWRTRVKDKHAMQRITSDQVIAMLDKAVQDFSILTIDHSKLSADRASEHNQKAHE</sequence>
<dbReference type="GO" id="GO:0008713">
    <property type="term" value="F:ADP-heptose-lipopolysaccharide heptosyltransferase activity"/>
    <property type="evidence" value="ECO:0007669"/>
    <property type="project" value="TreeGrafter"/>
</dbReference>
<keyword evidence="1" id="KW-0328">Glycosyltransferase</keyword>
<dbReference type="CDD" id="cd03789">
    <property type="entry name" value="GT9_LPS_heptosyltransferase"/>
    <property type="match status" value="1"/>
</dbReference>
<gene>
    <name evidence="4" type="ORF">VPR01S_04_02150</name>
</gene>
<dbReference type="GO" id="GO:0005829">
    <property type="term" value="C:cytosol"/>
    <property type="evidence" value="ECO:0007669"/>
    <property type="project" value="TreeGrafter"/>
</dbReference>
<proteinExistence type="inferred from homology"/>
<dbReference type="EMBL" id="BATJ01000004">
    <property type="protein sequence ID" value="GAD66610.1"/>
    <property type="molecule type" value="Genomic_DNA"/>
</dbReference>
<dbReference type="InterPro" id="IPR051199">
    <property type="entry name" value="LPS_LOS_Heptosyltrfase"/>
</dbReference>
<dbReference type="eggNOG" id="COG0859">
    <property type="taxonomic scope" value="Bacteria"/>
</dbReference>
<accession>U2ZYU3</accession>
<dbReference type="Pfam" id="PF01075">
    <property type="entry name" value="Glyco_transf_9"/>
    <property type="match status" value="1"/>
</dbReference>
<evidence type="ECO:0000313" key="4">
    <source>
        <dbReference type="EMBL" id="GAD66610.1"/>
    </source>
</evidence>
<comment type="caution">
    <text evidence="4">The sequence shown here is derived from an EMBL/GenBank/DDBJ whole genome shotgun (WGS) entry which is preliminary data.</text>
</comment>
<dbReference type="FunFam" id="3.40.50.2000:FF:000023">
    <property type="entry name" value="ADP-heptose--LPS heptosyltransferase II"/>
    <property type="match status" value="1"/>
</dbReference>
<organism evidence="4 5">
    <name type="scientific">Vibrio proteolyticus NBRC 13287</name>
    <dbReference type="NCBI Taxonomy" id="1219065"/>
    <lineage>
        <taxon>Bacteria</taxon>
        <taxon>Pseudomonadati</taxon>
        <taxon>Pseudomonadota</taxon>
        <taxon>Gammaproteobacteria</taxon>
        <taxon>Vibrionales</taxon>
        <taxon>Vibrionaceae</taxon>
        <taxon>Vibrio</taxon>
    </lineage>
</organism>
<dbReference type="GO" id="GO:0009244">
    <property type="term" value="P:lipopolysaccharide core region biosynthetic process"/>
    <property type="evidence" value="ECO:0007669"/>
    <property type="project" value="TreeGrafter"/>
</dbReference>
<dbReference type="RefSeq" id="WP_021704590.1">
    <property type="nucleotide sequence ID" value="NZ_BATJ01000004.1"/>
</dbReference>
<keyword evidence="5" id="KW-1185">Reference proteome</keyword>
<evidence type="ECO:0000256" key="1">
    <source>
        <dbReference type="ARBA" id="ARBA00022676"/>
    </source>
</evidence>
<dbReference type="Gene3D" id="3.40.50.2000">
    <property type="entry name" value="Glycogen Phosphorylase B"/>
    <property type="match status" value="2"/>
</dbReference>
<evidence type="ECO:0000256" key="3">
    <source>
        <dbReference type="ARBA" id="ARBA00043995"/>
    </source>
</evidence>
<keyword evidence="2" id="KW-0808">Transferase</keyword>
<evidence type="ECO:0000313" key="5">
    <source>
        <dbReference type="Proteomes" id="UP000016570"/>
    </source>
</evidence>
<name>U2ZYU3_VIBPR</name>
<reference evidence="4 5" key="1">
    <citation type="submission" date="2013-09" db="EMBL/GenBank/DDBJ databases">
        <title>Whole genome shotgun sequence of Vibrio proteolyticus NBRC 13287.</title>
        <authorList>
            <person name="Isaki S."/>
            <person name="Hosoyama A."/>
            <person name="Numata M."/>
            <person name="Hashimoto M."/>
            <person name="Hosoyama Y."/>
            <person name="Tsuchikane K."/>
            <person name="Noguchi M."/>
            <person name="Hirakata S."/>
            <person name="Ichikawa N."/>
            <person name="Ohji S."/>
            <person name="Yamazoe A."/>
            <person name="Fujita N."/>
        </authorList>
    </citation>
    <scope>NUCLEOTIDE SEQUENCE [LARGE SCALE GENOMIC DNA]</scope>
    <source>
        <strain evidence="4 5">NBRC 13287</strain>
    </source>
</reference>
<dbReference type="PANTHER" id="PTHR30160">
    <property type="entry name" value="TETRAACYLDISACCHARIDE 4'-KINASE-RELATED"/>
    <property type="match status" value="1"/>
</dbReference>
<dbReference type="SUPFAM" id="SSF53756">
    <property type="entry name" value="UDP-Glycosyltransferase/glycogen phosphorylase"/>
    <property type="match status" value="1"/>
</dbReference>
<dbReference type="PANTHER" id="PTHR30160:SF21">
    <property type="entry name" value="LIPOPOLYSACCHARIDE CORE HEPTOSYLTRANSFERASE OPSX"/>
    <property type="match status" value="1"/>
</dbReference>
<dbReference type="Proteomes" id="UP000016570">
    <property type="component" value="Unassembled WGS sequence"/>
</dbReference>
<dbReference type="FunFam" id="3.40.50.2000:FF:000164">
    <property type="entry name" value="Lipopolysaccharide heptosyltransferase I"/>
    <property type="match status" value="1"/>
</dbReference>
<protein>
    <submittedName>
        <fullName evidence="4">Putative lipopolysaccharide biosynthesis protein</fullName>
    </submittedName>
</protein>
<dbReference type="AlphaFoldDB" id="U2ZYU3"/>
<dbReference type="STRING" id="1219065.VPR01S_04_02150"/>
<comment type="similarity">
    <text evidence="3">Belongs to the glycosyltransferase 9 family.</text>
</comment>
<evidence type="ECO:0000256" key="2">
    <source>
        <dbReference type="ARBA" id="ARBA00022679"/>
    </source>
</evidence>